<evidence type="ECO:0000313" key="3">
    <source>
        <dbReference type="Proteomes" id="UP000037600"/>
    </source>
</evidence>
<feature type="signal peptide" evidence="1">
    <location>
        <begin position="1"/>
        <end position="23"/>
    </location>
</feature>
<proteinExistence type="predicted"/>
<name>A0A0J8GVH5_9ALTE</name>
<gene>
    <name evidence="2" type="ORF">XM47_01045</name>
</gene>
<dbReference type="RefSeq" id="WP_048688381.1">
    <property type="nucleotide sequence ID" value="NZ_KQ130482.1"/>
</dbReference>
<keyword evidence="3" id="KW-1185">Reference proteome</keyword>
<comment type="caution">
    <text evidence="2">The sequence shown here is derived from an EMBL/GenBank/DDBJ whole genome shotgun (WGS) entry which is preliminary data.</text>
</comment>
<accession>A0A0J8GVH5</accession>
<evidence type="ECO:0000313" key="2">
    <source>
        <dbReference type="EMBL" id="KMT66742.1"/>
    </source>
</evidence>
<dbReference type="Proteomes" id="UP000037600">
    <property type="component" value="Unassembled WGS sequence"/>
</dbReference>
<sequence length="99" mass="11556">MRLLSKYLFFICFSLIVLGDVQAQTYNEKFQSLVSDTKSAPIIDWNIEDEDQDKKYLPQKIYLYFITSQNRATNLYRFDSTLTIFLGNLIRAPPISSFA</sequence>
<dbReference type="AlphaFoldDB" id="A0A0J8GVH5"/>
<keyword evidence="1" id="KW-0732">Signal</keyword>
<organism evidence="2 3">
    <name type="scientific">Catenovulum maritimum</name>
    <dbReference type="NCBI Taxonomy" id="1513271"/>
    <lineage>
        <taxon>Bacteria</taxon>
        <taxon>Pseudomonadati</taxon>
        <taxon>Pseudomonadota</taxon>
        <taxon>Gammaproteobacteria</taxon>
        <taxon>Alteromonadales</taxon>
        <taxon>Alteromonadaceae</taxon>
        <taxon>Catenovulum</taxon>
    </lineage>
</organism>
<reference evidence="2 3" key="1">
    <citation type="submission" date="2015-04" db="EMBL/GenBank/DDBJ databases">
        <title>Draft Genome Sequence of the Novel Agar-Digesting Marine Bacterium Q1.</title>
        <authorList>
            <person name="Li Y."/>
            <person name="Li D."/>
            <person name="Chen G."/>
            <person name="Du Z."/>
        </authorList>
    </citation>
    <scope>NUCLEOTIDE SEQUENCE [LARGE SCALE GENOMIC DNA]</scope>
    <source>
        <strain evidence="2 3">Q1</strain>
    </source>
</reference>
<feature type="chain" id="PRO_5005298575" evidence="1">
    <location>
        <begin position="24"/>
        <end position="99"/>
    </location>
</feature>
<protein>
    <submittedName>
        <fullName evidence="2">Uncharacterized protein</fullName>
    </submittedName>
</protein>
<evidence type="ECO:0000256" key="1">
    <source>
        <dbReference type="SAM" id="SignalP"/>
    </source>
</evidence>
<dbReference type="EMBL" id="LAZL01000002">
    <property type="protein sequence ID" value="KMT66742.1"/>
    <property type="molecule type" value="Genomic_DNA"/>
</dbReference>